<gene>
    <name evidence="10" type="ORF">RJ641_010660</name>
</gene>
<dbReference type="GO" id="GO:0009723">
    <property type="term" value="P:response to ethylene"/>
    <property type="evidence" value="ECO:0007669"/>
    <property type="project" value="TreeGrafter"/>
</dbReference>
<evidence type="ECO:0000256" key="3">
    <source>
        <dbReference type="ARBA" id="ARBA00023015"/>
    </source>
</evidence>
<proteinExistence type="inferred from homology"/>
<dbReference type="EMBL" id="JBAMMX010000017">
    <property type="protein sequence ID" value="KAK6924460.1"/>
    <property type="molecule type" value="Genomic_DNA"/>
</dbReference>
<dbReference type="GO" id="GO:0005634">
    <property type="term" value="C:nucleus"/>
    <property type="evidence" value="ECO:0007669"/>
    <property type="project" value="UniProtKB-SubCell"/>
</dbReference>
<keyword evidence="4 7" id="KW-0238">DNA-binding</keyword>
<comment type="function">
    <text evidence="7">Transcriptional regulator that specifically binds to GA-rich elements (GAGA-repeats) present in regulatory sequences of genes involved in developmental processes.</text>
</comment>
<evidence type="ECO:0000256" key="7">
    <source>
        <dbReference type="RuleBase" id="RU367160"/>
    </source>
</evidence>
<evidence type="ECO:0000256" key="1">
    <source>
        <dbReference type="ARBA" id="ARBA00004123"/>
    </source>
</evidence>
<evidence type="ECO:0000256" key="5">
    <source>
        <dbReference type="ARBA" id="ARBA00023163"/>
    </source>
</evidence>
<evidence type="ECO:0000256" key="8">
    <source>
        <dbReference type="SAM" id="Coils"/>
    </source>
</evidence>
<dbReference type="Proteomes" id="UP001370490">
    <property type="component" value="Unassembled WGS sequence"/>
</dbReference>
<dbReference type="GO" id="GO:0003700">
    <property type="term" value="F:DNA-binding transcription factor activity"/>
    <property type="evidence" value="ECO:0007669"/>
    <property type="project" value="UniProtKB-UniRule"/>
</dbReference>
<reference evidence="10 11" key="1">
    <citation type="submission" date="2023-12" db="EMBL/GenBank/DDBJ databases">
        <title>A high-quality genome assembly for Dillenia turbinata (Dilleniales).</title>
        <authorList>
            <person name="Chanderbali A."/>
        </authorList>
    </citation>
    <scope>NUCLEOTIDE SEQUENCE [LARGE SCALE GENOMIC DNA]</scope>
    <source>
        <strain evidence="10">LSX21</strain>
        <tissue evidence="10">Leaf</tissue>
    </source>
</reference>
<name>A0AAN8UYS1_9MAGN</name>
<protein>
    <recommendedName>
        <fullName evidence="7">GAGA-binding transcriptional activator</fullName>
    </recommendedName>
</protein>
<sequence>MKQYMAIVAERDAAIKERNLALTDRKTALAERDMAFLERDAAIAERNAIIMERDEAFATLRRISMKSDMNGDLPGSRQPHRPKHVHHRQQQQQMQMQMHHQTHLDDAPYIPREVPFSDSFPMSAVDSGPVKPKARLRKSGEEISTKKSKSSMKVKRAEDLDQQIIVSASNGWKHGEDEGVGDEDINKQIGLSDSGSKSVDFDELTIPAPYCSCTGEPQQCYKWGNGGWQSACCTTTLSMHPLPQMDNKRHQRVGGRKMSGSVFSKLIHRLAGEGYDLSVPLDLKDHWAKHGTNRYITIK</sequence>
<keyword evidence="6 7" id="KW-0539">Nucleus</keyword>
<feature type="coiled-coil region" evidence="8">
    <location>
        <begin position="27"/>
        <end position="54"/>
    </location>
</feature>
<dbReference type="AlphaFoldDB" id="A0AAN8UYS1"/>
<comment type="caution">
    <text evidence="10">The sequence shown here is derived from an EMBL/GenBank/DDBJ whole genome shotgun (WGS) entry which is preliminary data.</text>
</comment>
<evidence type="ECO:0000256" key="9">
    <source>
        <dbReference type="SAM" id="MobiDB-lite"/>
    </source>
</evidence>
<evidence type="ECO:0000313" key="10">
    <source>
        <dbReference type="EMBL" id="KAK6924460.1"/>
    </source>
</evidence>
<dbReference type="SMART" id="SM01226">
    <property type="entry name" value="GAGA_bind"/>
    <property type="match status" value="1"/>
</dbReference>
<keyword evidence="8" id="KW-0175">Coiled coil</keyword>
<feature type="region of interest" description="Disordered" evidence="9">
    <location>
        <begin position="120"/>
        <end position="153"/>
    </location>
</feature>
<dbReference type="PANTHER" id="PTHR31421">
    <property type="entry name" value="PROTEIN BASIC PENTACYSTEINE3"/>
    <property type="match status" value="1"/>
</dbReference>
<evidence type="ECO:0000256" key="6">
    <source>
        <dbReference type="ARBA" id="ARBA00023242"/>
    </source>
</evidence>
<comment type="similarity">
    <text evidence="2 7">Belongs to the BBR/BPC family.</text>
</comment>
<accession>A0AAN8UYS1</accession>
<dbReference type="Pfam" id="PF06217">
    <property type="entry name" value="GAGA_bind"/>
    <property type="match status" value="1"/>
</dbReference>
<comment type="subcellular location">
    <subcellularLocation>
        <location evidence="1 7">Nucleus</location>
    </subcellularLocation>
</comment>
<keyword evidence="3 7" id="KW-0805">Transcription regulation</keyword>
<dbReference type="PANTHER" id="PTHR31421:SF8">
    <property type="entry name" value="GAGA-BINDING TRANSCRIPTIONAL ACTIVATOR"/>
    <property type="match status" value="1"/>
</dbReference>
<dbReference type="InterPro" id="IPR010409">
    <property type="entry name" value="GAGA-bd_tscrpt_act"/>
</dbReference>
<evidence type="ECO:0000256" key="2">
    <source>
        <dbReference type="ARBA" id="ARBA00007911"/>
    </source>
</evidence>
<keyword evidence="5 7" id="KW-0804">Transcription</keyword>
<evidence type="ECO:0000313" key="11">
    <source>
        <dbReference type="Proteomes" id="UP001370490"/>
    </source>
</evidence>
<evidence type="ECO:0000256" key="4">
    <source>
        <dbReference type="ARBA" id="ARBA00023125"/>
    </source>
</evidence>
<keyword evidence="11" id="KW-1185">Reference proteome</keyword>
<dbReference type="GO" id="GO:0043565">
    <property type="term" value="F:sequence-specific DNA binding"/>
    <property type="evidence" value="ECO:0007669"/>
    <property type="project" value="TreeGrafter"/>
</dbReference>
<organism evidence="10 11">
    <name type="scientific">Dillenia turbinata</name>
    <dbReference type="NCBI Taxonomy" id="194707"/>
    <lineage>
        <taxon>Eukaryota</taxon>
        <taxon>Viridiplantae</taxon>
        <taxon>Streptophyta</taxon>
        <taxon>Embryophyta</taxon>
        <taxon>Tracheophyta</taxon>
        <taxon>Spermatophyta</taxon>
        <taxon>Magnoliopsida</taxon>
        <taxon>eudicotyledons</taxon>
        <taxon>Gunneridae</taxon>
        <taxon>Pentapetalae</taxon>
        <taxon>Dilleniales</taxon>
        <taxon>Dilleniaceae</taxon>
        <taxon>Dillenia</taxon>
    </lineage>
</organism>